<name>A0AAT9I016_9ACTN</name>
<gene>
    <name evidence="1" type="ORF">SHKM778_95440</name>
</gene>
<dbReference type="EMBL" id="AP035770">
    <property type="protein sequence ID" value="BFO23156.1"/>
    <property type="molecule type" value="Genomic_DNA"/>
</dbReference>
<sequence length="322" mass="33880">MGFGDQKRQGEAAQDAFGGSGPLGFAVLDLDEFTGEGKFFRSHTDSGGQVPAQVQQASRDAGALAVQAGDLPPDRFGRRGVGVAGHGELIEFLAGLLFVLGGLFTGEADLTGPFVERCRVVDRWQARPLEPALVLARPFAAAVPLAAELVDPGPQFHQPFASGTVDAAPEPLRGQPQSVQVLGALALFFGELPDAGVEVRAEVRQGVFAALGEEERNGVAAPGQERDLCLDGIAAIARLHDGRQVLDHLTGPHDLGVTGGQRVEVRDDLVDSRLGIEGFEHAFTDEIVEASDCLHRHGLVEQVEGLLAGDSEAAAQRLPVRG</sequence>
<keyword evidence="1" id="KW-0614">Plasmid</keyword>
<protein>
    <submittedName>
        <fullName evidence="1">Uncharacterized protein</fullName>
    </submittedName>
</protein>
<reference evidence="1" key="1">
    <citation type="submission" date="2024-06" db="EMBL/GenBank/DDBJ databases">
        <authorList>
            <consortium name="consrtm"/>
            <person name="Uemura M."/>
            <person name="Terahara T."/>
        </authorList>
    </citation>
    <scope>NUCLEOTIDE SEQUENCE</scope>
    <source>
        <strain evidence="1">KM77-8</strain>
        <plasmid evidence="1">pKM77-8_2</plasmid>
    </source>
</reference>
<geneLocation type="plasmid" evidence="1">
    <name>pKM77-8_2</name>
</geneLocation>
<evidence type="ECO:0000313" key="1">
    <source>
        <dbReference type="EMBL" id="BFO23156.1"/>
    </source>
</evidence>
<organism evidence="1">
    <name type="scientific">Streptomyces haneummycinicus</name>
    <dbReference type="NCBI Taxonomy" id="3074435"/>
    <lineage>
        <taxon>Bacteria</taxon>
        <taxon>Bacillati</taxon>
        <taxon>Actinomycetota</taxon>
        <taxon>Actinomycetes</taxon>
        <taxon>Kitasatosporales</taxon>
        <taxon>Streptomycetaceae</taxon>
        <taxon>Streptomyces</taxon>
    </lineage>
</organism>
<accession>A0AAT9I016</accession>
<reference evidence="1" key="2">
    <citation type="submission" date="2024-07" db="EMBL/GenBank/DDBJ databases">
        <title>Streptomyces haneummycinica sp. nov., a new antibiotic-producing actinobacterium isolated from marine sediment.</title>
        <authorList>
            <person name="Uemura M."/>
            <person name="Hamada M."/>
            <person name="Hirano S."/>
            <person name="Kobayashi K."/>
            <person name="Ohshiro T."/>
            <person name="Kobayashi T."/>
            <person name="Terahara T."/>
        </authorList>
    </citation>
    <scope>NUCLEOTIDE SEQUENCE</scope>
    <source>
        <strain evidence="1">KM77-8</strain>
        <plasmid evidence="1">pKM77-8_2</plasmid>
    </source>
</reference>
<dbReference type="AlphaFoldDB" id="A0AAT9I016"/>
<proteinExistence type="predicted"/>